<evidence type="ECO:0000256" key="7">
    <source>
        <dbReference type="ARBA" id="ARBA00066330"/>
    </source>
</evidence>
<evidence type="ECO:0000256" key="8">
    <source>
        <dbReference type="ARBA" id="ARBA00068193"/>
    </source>
</evidence>
<dbReference type="EMBL" id="CAFBQO010000087">
    <property type="protein sequence ID" value="CAB5057603.1"/>
    <property type="molecule type" value="Genomic_DNA"/>
</dbReference>
<dbReference type="GO" id="GO:0000287">
    <property type="term" value="F:magnesium ion binding"/>
    <property type="evidence" value="ECO:0007669"/>
    <property type="project" value="InterPro"/>
</dbReference>
<dbReference type="EMBL" id="CAFAAF010000050">
    <property type="protein sequence ID" value="CAB4789624.1"/>
    <property type="molecule type" value="Genomic_DNA"/>
</dbReference>
<dbReference type="InterPro" id="IPR050060">
    <property type="entry name" value="Phosphoglucosamine_mutase"/>
</dbReference>
<keyword evidence="3" id="KW-0597">Phosphoprotein</keyword>
<keyword evidence="4" id="KW-0479">Metal-binding</keyword>
<keyword evidence="5" id="KW-0460">Magnesium</keyword>
<comment type="cofactor">
    <cofactor evidence="1">
        <name>Mg(2+)</name>
        <dbReference type="ChEBI" id="CHEBI:18420"/>
    </cofactor>
</comment>
<dbReference type="FunFam" id="3.40.120.10:FF:000001">
    <property type="entry name" value="Phosphoglucosamine mutase"/>
    <property type="match status" value="1"/>
</dbReference>
<organism evidence="13">
    <name type="scientific">freshwater metagenome</name>
    <dbReference type="NCBI Taxonomy" id="449393"/>
    <lineage>
        <taxon>unclassified sequences</taxon>
        <taxon>metagenomes</taxon>
        <taxon>ecological metagenomes</taxon>
    </lineage>
</organism>
<dbReference type="GO" id="GO:0008966">
    <property type="term" value="F:phosphoglucosamine mutase activity"/>
    <property type="evidence" value="ECO:0007669"/>
    <property type="project" value="UniProtKB-EC"/>
</dbReference>
<dbReference type="PANTHER" id="PTHR42946">
    <property type="entry name" value="PHOSPHOHEXOSE MUTASE"/>
    <property type="match status" value="1"/>
</dbReference>
<evidence type="ECO:0000256" key="3">
    <source>
        <dbReference type="ARBA" id="ARBA00022553"/>
    </source>
</evidence>
<dbReference type="FunFam" id="3.40.120.10:FF:000002">
    <property type="entry name" value="Phosphoglucosamine mutase"/>
    <property type="match status" value="1"/>
</dbReference>
<dbReference type="Pfam" id="PF02880">
    <property type="entry name" value="PGM_PMM_III"/>
    <property type="match status" value="1"/>
</dbReference>
<reference evidence="13" key="1">
    <citation type="submission" date="2020-05" db="EMBL/GenBank/DDBJ databases">
        <authorList>
            <person name="Chiriac C."/>
            <person name="Salcher M."/>
            <person name="Ghai R."/>
            <person name="Kavagutti S V."/>
        </authorList>
    </citation>
    <scope>NUCLEOTIDE SEQUENCE</scope>
</reference>
<proteinExistence type="inferred from homology"/>
<dbReference type="InterPro" id="IPR005844">
    <property type="entry name" value="A-D-PHexomutase_a/b/a-I"/>
</dbReference>
<accession>A0A6J6X253</accession>
<evidence type="ECO:0000256" key="1">
    <source>
        <dbReference type="ARBA" id="ARBA00001946"/>
    </source>
</evidence>
<evidence type="ECO:0000259" key="11">
    <source>
        <dbReference type="Pfam" id="PF02879"/>
    </source>
</evidence>
<gene>
    <name evidence="13" type="ORF">UFOPK2978_00460</name>
    <name evidence="14" type="ORF">UFOPK4307_00665</name>
</gene>
<evidence type="ECO:0000256" key="2">
    <source>
        <dbReference type="ARBA" id="ARBA00010231"/>
    </source>
</evidence>
<feature type="domain" description="Alpha-D-phosphohexomutase C-terminal" evidence="9">
    <location>
        <begin position="380"/>
        <end position="446"/>
    </location>
</feature>
<dbReference type="PRINTS" id="PR00509">
    <property type="entry name" value="PGMPMM"/>
</dbReference>
<dbReference type="Pfam" id="PF02878">
    <property type="entry name" value="PGM_PMM_I"/>
    <property type="match status" value="1"/>
</dbReference>
<dbReference type="GO" id="GO:0004615">
    <property type="term" value="F:phosphomannomutase activity"/>
    <property type="evidence" value="ECO:0007669"/>
    <property type="project" value="TreeGrafter"/>
</dbReference>
<dbReference type="SUPFAM" id="SSF55957">
    <property type="entry name" value="Phosphoglucomutase, C-terminal domain"/>
    <property type="match status" value="1"/>
</dbReference>
<sequence length="454" mass="47275">MTLFGTDGIRALANSENLTAEVALDVAVAAAHILVESQSLSKDLANKGKRPRAIVGQDSRASGEFLESAVAAGLASAGIDVYRVGVLPTPAIAYLVGESGADLGVMISASHNPMPDNGIKLFSRGGGKLDDAIEAAIEKRMGEPWTRPTGRGVGRITFDATASDRYLNHLLASVSTPLKGLKIVVDCANGASSVVGPQAYEKAGATVVAIHHSPDGWNINENCGSTHLEDLQARVVAEGADFGIAHDGDADRCLAVDAQGNVIDGDAIMTILGRGFKERGALKSNTIVGTVMSNLGFMHAMKEAGIEVITTAVGDRYVLEKMLEGDFSLGGEQSGHLIMREFANTGDGILTALQLAQEVVRTKKTLADLAATMKRFPQVLINVPNVAKEKLSTSKAITDAVAKAESTLGDAGRVLLRASGTEPLIRVMVEASSDNLAQEIAASLAAVVKAELGN</sequence>
<evidence type="ECO:0000259" key="12">
    <source>
        <dbReference type="Pfam" id="PF02880"/>
    </source>
</evidence>
<keyword evidence="6" id="KW-0413">Isomerase</keyword>
<name>A0A6J6X253_9ZZZZ</name>
<evidence type="ECO:0000256" key="6">
    <source>
        <dbReference type="ARBA" id="ARBA00023235"/>
    </source>
</evidence>
<dbReference type="GO" id="GO:0005829">
    <property type="term" value="C:cytosol"/>
    <property type="evidence" value="ECO:0007669"/>
    <property type="project" value="TreeGrafter"/>
</dbReference>
<protein>
    <recommendedName>
        <fullName evidence="8">Phosphoglucosamine mutase</fullName>
        <ecNumber evidence="7">5.4.2.10</ecNumber>
    </recommendedName>
</protein>
<dbReference type="Pfam" id="PF02879">
    <property type="entry name" value="PGM_PMM_II"/>
    <property type="match status" value="1"/>
</dbReference>
<comment type="similarity">
    <text evidence="2">Belongs to the phosphohexose mutase family.</text>
</comment>
<dbReference type="InterPro" id="IPR005843">
    <property type="entry name" value="A-D-PHexomutase_C"/>
</dbReference>
<dbReference type="CDD" id="cd05802">
    <property type="entry name" value="GlmM"/>
    <property type="match status" value="1"/>
</dbReference>
<dbReference type="InterPro" id="IPR016066">
    <property type="entry name" value="A-D-PHexomutase_CS"/>
</dbReference>
<evidence type="ECO:0000313" key="13">
    <source>
        <dbReference type="EMBL" id="CAB4789624.1"/>
    </source>
</evidence>
<dbReference type="InterPro" id="IPR036900">
    <property type="entry name" value="A-D-PHexomutase_C_sf"/>
</dbReference>
<evidence type="ECO:0000259" key="10">
    <source>
        <dbReference type="Pfam" id="PF02878"/>
    </source>
</evidence>
<dbReference type="InterPro" id="IPR005845">
    <property type="entry name" value="A-D-PHexomutase_a/b/a-II"/>
</dbReference>
<dbReference type="GO" id="GO:0005975">
    <property type="term" value="P:carbohydrate metabolic process"/>
    <property type="evidence" value="ECO:0007669"/>
    <property type="project" value="InterPro"/>
</dbReference>
<dbReference type="InterPro" id="IPR016055">
    <property type="entry name" value="A-D-PHexomutase_a/b/a-I/II/III"/>
</dbReference>
<dbReference type="PANTHER" id="PTHR42946:SF1">
    <property type="entry name" value="PHOSPHOGLUCOMUTASE (ALPHA-D-GLUCOSE-1,6-BISPHOSPHATE-DEPENDENT)"/>
    <property type="match status" value="1"/>
</dbReference>
<dbReference type="EC" id="5.4.2.10" evidence="7"/>
<dbReference type="Pfam" id="PF00408">
    <property type="entry name" value="PGM_PMM_IV"/>
    <property type="match status" value="1"/>
</dbReference>
<evidence type="ECO:0000313" key="14">
    <source>
        <dbReference type="EMBL" id="CAB5057603.1"/>
    </source>
</evidence>
<dbReference type="AlphaFoldDB" id="A0A6J6X253"/>
<evidence type="ECO:0000256" key="5">
    <source>
        <dbReference type="ARBA" id="ARBA00022842"/>
    </source>
</evidence>
<dbReference type="InterPro" id="IPR005846">
    <property type="entry name" value="A-D-PHexomutase_a/b/a-III"/>
</dbReference>
<dbReference type="PROSITE" id="PS00710">
    <property type="entry name" value="PGM_PMM"/>
    <property type="match status" value="1"/>
</dbReference>
<evidence type="ECO:0000259" key="9">
    <source>
        <dbReference type="Pfam" id="PF00408"/>
    </source>
</evidence>
<dbReference type="HAMAP" id="MF_01554_B">
    <property type="entry name" value="GlmM_B"/>
    <property type="match status" value="1"/>
</dbReference>
<dbReference type="SUPFAM" id="SSF53738">
    <property type="entry name" value="Phosphoglucomutase, first 3 domains"/>
    <property type="match status" value="3"/>
</dbReference>
<dbReference type="GO" id="GO:0006048">
    <property type="term" value="P:UDP-N-acetylglucosamine biosynthetic process"/>
    <property type="evidence" value="ECO:0007669"/>
    <property type="project" value="TreeGrafter"/>
</dbReference>
<dbReference type="InterPro" id="IPR006352">
    <property type="entry name" value="GlmM_bact"/>
</dbReference>
<dbReference type="InterPro" id="IPR005841">
    <property type="entry name" value="Alpha-D-phosphohexomutase_SF"/>
</dbReference>
<dbReference type="Gene3D" id="3.30.310.50">
    <property type="entry name" value="Alpha-D-phosphohexomutase, C-terminal domain"/>
    <property type="match status" value="1"/>
</dbReference>
<dbReference type="Gene3D" id="3.40.120.10">
    <property type="entry name" value="Alpha-D-Glucose-1,6-Bisphosphate, subunit A, domain 3"/>
    <property type="match status" value="3"/>
</dbReference>
<feature type="domain" description="Alpha-D-phosphohexomutase alpha/beta/alpha" evidence="12">
    <location>
        <begin position="264"/>
        <end position="376"/>
    </location>
</feature>
<feature type="domain" description="Alpha-D-phosphohexomutase alpha/beta/alpha" evidence="11">
    <location>
        <begin position="164"/>
        <end position="260"/>
    </location>
</feature>
<dbReference type="NCBIfam" id="TIGR01455">
    <property type="entry name" value="glmM"/>
    <property type="match status" value="1"/>
</dbReference>
<feature type="domain" description="Alpha-D-phosphohexomutase alpha/beta/alpha" evidence="10">
    <location>
        <begin position="2"/>
        <end position="141"/>
    </location>
</feature>
<evidence type="ECO:0000256" key="4">
    <source>
        <dbReference type="ARBA" id="ARBA00022723"/>
    </source>
</evidence>
<dbReference type="FunFam" id="3.30.310.50:FF:000001">
    <property type="entry name" value="Phosphoglucosamine mutase"/>
    <property type="match status" value="1"/>
</dbReference>
<dbReference type="GO" id="GO:0009252">
    <property type="term" value="P:peptidoglycan biosynthetic process"/>
    <property type="evidence" value="ECO:0007669"/>
    <property type="project" value="TreeGrafter"/>
</dbReference>